<dbReference type="AlphaFoldDB" id="A0AA46TGQ8"/>
<dbReference type="InterPro" id="IPR036097">
    <property type="entry name" value="HisK_dim/P_sf"/>
</dbReference>
<reference evidence="14" key="1">
    <citation type="submission" date="2022-01" db="EMBL/GenBank/DDBJ databases">
        <title>Nocardioidaceae gen. sp. A5X3R13.</title>
        <authorList>
            <person name="Lopez Marin M.A."/>
            <person name="Uhlik O."/>
        </authorList>
    </citation>
    <scope>NUCLEOTIDE SEQUENCE</scope>
    <source>
        <strain evidence="14">A5X3R13</strain>
    </source>
</reference>
<keyword evidence="5" id="KW-0808">Transferase</keyword>
<evidence type="ECO:0000256" key="1">
    <source>
        <dbReference type="ARBA" id="ARBA00000085"/>
    </source>
</evidence>
<keyword evidence="4" id="KW-0597">Phosphoprotein</keyword>
<evidence type="ECO:0000256" key="11">
    <source>
        <dbReference type="SAM" id="Phobius"/>
    </source>
</evidence>
<dbReference type="CDD" id="cd06225">
    <property type="entry name" value="HAMP"/>
    <property type="match status" value="1"/>
</dbReference>
<dbReference type="Proteomes" id="UP001164390">
    <property type="component" value="Chromosome"/>
</dbReference>
<keyword evidence="6 11" id="KW-0812">Transmembrane</keyword>
<dbReference type="PROSITE" id="PS50109">
    <property type="entry name" value="HIS_KIN"/>
    <property type="match status" value="1"/>
</dbReference>
<evidence type="ECO:0000259" key="13">
    <source>
        <dbReference type="PROSITE" id="PS50885"/>
    </source>
</evidence>
<feature type="transmembrane region" description="Helical" evidence="11">
    <location>
        <begin position="183"/>
        <end position="202"/>
    </location>
</feature>
<dbReference type="SUPFAM" id="SSF47384">
    <property type="entry name" value="Homodimeric domain of signal transducing histidine kinase"/>
    <property type="match status" value="1"/>
</dbReference>
<dbReference type="SMART" id="SM00387">
    <property type="entry name" value="HATPase_c"/>
    <property type="match status" value="1"/>
</dbReference>
<dbReference type="RefSeq" id="WP_271633210.1">
    <property type="nucleotide sequence ID" value="NZ_CP094970.1"/>
</dbReference>
<evidence type="ECO:0000256" key="5">
    <source>
        <dbReference type="ARBA" id="ARBA00022679"/>
    </source>
</evidence>
<dbReference type="Gene3D" id="6.10.340.10">
    <property type="match status" value="1"/>
</dbReference>
<dbReference type="PRINTS" id="PR00344">
    <property type="entry name" value="BCTRLSENSOR"/>
</dbReference>
<organism evidence="14 15">
    <name type="scientific">Solicola gregarius</name>
    <dbReference type="NCBI Taxonomy" id="2908642"/>
    <lineage>
        <taxon>Bacteria</taxon>
        <taxon>Bacillati</taxon>
        <taxon>Actinomycetota</taxon>
        <taxon>Actinomycetes</taxon>
        <taxon>Propionibacteriales</taxon>
        <taxon>Nocardioidaceae</taxon>
        <taxon>Solicola</taxon>
    </lineage>
</organism>
<dbReference type="CDD" id="cd00082">
    <property type="entry name" value="HisKA"/>
    <property type="match status" value="1"/>
</dbReference>
<dbReference type="SUPFAM" id="SSF158472">
    <property type="entry name" value="HAMP domain-like"/>
    <property type="match status" value="1"/>
</dbReference>
<dbReference type="PANTHER" id="PTHR45436:SF5">
    <property type="entry name" value="SENSOR HISTIDINE KINASE TRCS"/>
    <property type="match status" value="1"/>
</dbReference>
<accession>A0AA46TGQ8</accession>
<comment type="catalytic activity">
    <reaction evidence="1">
        <text>ATP + protein L-histidine = ADP + protein N-phospho-L-histidine.</text>
        <dbReference type="EC" id="2.7.13.3"/>
    </reaction>
</comment>
<dbReference type="Gene3D" id="3.30.565.10">
    <property type="entry name" value="Histidine kinase-like ATPase, C-terminal domain"/>
    <property type="match status" value="1"/>
</dbReference>
<keyword evidence="10 11" id="KW-0472">Membrane</keyword>
<dbReference type="SMART" id="SM00304">
    <property type="entry name" value="HAMP"/>
    <property type="match status" value="1"/>
</dbReference>
<gene>
    <name evidence="14" type="ORF">L0C25_18410</name>
</gene>
<dbReference type="PANTHER" id="PTHR45436">
    <property type="entry name" value="SENSOR HISTIDINE KINASE YKOH"/>
    <property type="match status" value="1"/>
</dbReference>
<evidence type="ECO:0000259" key="12">
    <source>
        <dbReference type="PROSITE" id="PS50109"/>
    </source>
</evidence>
<dbReference type="SUPFAM" id="SSF55874">
    <property type="entry name" value="ATPase domain of HSP90 chaperone/DNA topoisomerase II/histidine kinase"/>
    <property type="match status" value="1"/>
</dbReference>
<feature type="domain" description="HAMP" evidence="13">
    <location>
        <begin position="203"/>
        <end position="255"/>
    </location>
</feature>
<dbReference type="EC" id="2.7.13.3" evidence="3"/>
<evidence type="ECO:0000256" key="3">
    <source>
        <dbReference type="ARBA" id="ARBA00012438"/>
    </source>
</evidence>
<protein>
    <recommendedName>
        <fullName evidence="3">histidine kinase</fullName>
        <ecNumber evidence="3">2.7.13.3</ecNumber>
    </recommendedName>
</protein>
<proteinExistence type="predicted"/>
<dbReference type="SMART" id="SM00388">
    <property type="entry name" value="HisKA"/>
    <property type="match status" value="1"/>
</dbReference>
<evidence type="ECO:0000256" key="4">
    <source>
        <dbReference type="ARBA" id="ARBA00022553"/>
    </source>
</evidence>
<evidence type="ECO:0000313" key="15">
    <source>
        <dbReference type="Proteomes" id="UP001164390"/>
    </source>
</evidence>
<dbReference type="InterPro" id="IPR003661">
    <property type="entry name" value="HisK_dim/P_dom"/>
</dbReference>
<dbReference type="InterPro" id="IPR003594">
    <property type="entry name" value="HATPase_dom"/>
</dbReference>
<dbReference type="CDD" id="cd00075">
    <property type="entry name" value="HATPase"/>
    <property type="match status" value="1"/>
</dbReference>
<feature type="domain" description="Histidine kinase" evidence="12">
    <location>
        <begin position="263"/>
        <end position="470"/>
    </location>
</feature>
<comment type="subcellular location">
    <subcellularLocation>
        <location evidence="2">Cell membrane</location>
    </subcellularLocation>
</comment>
<dbReference type="KEGG" id="sgrg:L0C25_18410"/>
<dbReference type="EMBL" id="CP094970">
    <property type="protein sequence ID" value="UYM04487.1"/>
    <property type="molecule type" value="Genomic_DNA"/>
</dbReference>
<dbReference type="InterPro" id="IPR050428">
    <property type="entry name" value="TCS_sensor_his_kinase"/>
</dbReference>
<keyword evidence="8 11" id="KW-1133">Transmembrane helix</keyword>
<evidence type="ECO:0000256" key="9">
    <source>
        <dbReference type="ARBA" id="ARBA00023012"/>
    </source>
</evidence>
<dbReference type="PROSITE" id="PS50885">
    <property type="entry name" value="HAMP"/>
    <property type="match status" value="1"/>
</dbReference>
<keyword evidence="7 14" id="KW-0418">Kinase</keyword>
<dbReference type="Pfam" id="PF00672">
    <property type="entry name" value="HAMP"/>
    <property type="match status" value="1"/>
</dbReference>
<dbReference type="Pfam" id="PF00512">
    <property type="entry name" value="HisKA"/>
    <property type="match status" value="1"/>
</dbReference>
<dbReference type="InterPro" id="IPR036890">
    <property type="entry name" value="HATPase_C_sf"/>
</dbReference>
<dbReference type="GO" id="GO:0005886">
    <property type="term" value="C:plasma membrane"/>
    <property type="evidence" value="ECO:0007669"/>
    <property type="project" value="UniProtKB-SubCell"/>
</dbReference>
<name>A0AA46TGQ8_9ACTN</name>
<sequence>MTTFTTLTVRARITIVVALLTALALVLAGVSAYVVEMRRLDREVTASMEQEVEEFNTLADRGEDPATGKRFTSIYRLMETFMSRNVPEANEMIFATLSGHKGRYLGGPGLRDEAKPFGEREEFKRTVADLSATGGGTTTIDSPLGKAIVVVQPATDNNESGAFVVVHLIERQRDELYDVMRTFGIVAGISWLIVTLIAFVLTGRLLRPVRRMQTTAQQIAQGDLSRRMEVSGNNDLTELTRTVNDMLDRIEWAFQTQRQLLDDAGHELRTPLTVLQGHLEIADPGDAAEIEQTRELLLDEIARMTRLVEDILMLAKSQRPDFVQPSDVDLNVLVGTVLEKCRALGERTWKIDACPEASVRIDGQRITQALLQLAHNAVRHTEHGDLIAIGARLRDGRAEFWVRDTGPGIAPEDRGHIFHRFRRGSDTTRDEGFGLGLSIVSAIAEAHGGYVQLDDPPIGATLRIVVPVGDAHVRGEA</sequence>
<dbReference type="Pfam" id="PF02518">
    <property type="entry name" value="HATPase_c"/>
    <property type="match status" value="1"/>
</dbReference>
<evidence type="ECO:0000256" key="6">
    <source>
        <dbReference type="ARBA" id="ARBA00022692"/>
    </source>
</evidence>
<dbReference type="InterPro" id="IPR004358">
    <property type="entry name" value="Sig_transdc_His_kin-like_C"/>
</dbReference>
<evidence type="ECO:0000256" key="8">
    <source>
        <dbReference type="ARBA" id="ARBA00022989"/>
    </source>
</evidence>
<evidence type="ECO:0000256" key="10">
    <source>
        <dbReference type="ARBA" id="ARBA00023136"/>
    </source>
</evidence>
<dbReference type="InterPro" id="IPR005467">
    <property type="entry name" value="His_kinase_dom"/>
</dbReference>
<dbReference type="GO" id="GO:0000155">
    <property type="term" value="F:phosphorelay sensor kinase activity"/>
    <property type="evidence" value="ECO:0007669"/>
    <property type="project" value="InterPro"/>
</dbReference>
<evidence type="ECO:0000256" key="2">
    <source>
        <dbReference type="ARBA" id="ARBA00004236"/>
    </source>
</evidence>
<dbReference type="InterPro" id="IPR003660">
    <property type="entry name" value="HAMP_dom"/>
</dbReference>
<keyword evidence="15" id="KW-1185">Reference proteome</keyword>
<evidence type="ECO:0000313" key="14">
    <source>
        <dbReference type="EMBL" id="UYM04487.1"/>
    </source>
</evidence>
<dbReference type="Gene3D" id="1.10.287.130">
    <property type="match status" value="1"/>
</dbReference>
<evidence type="ECO:0000256" key="7">
    <source>
        <dbReference type="ARBA" id="ARBA00022777"/>
    </source>
</evidence>
<keyword evidence="9" id="KW-0902">Two-component regulatory system</keyword>